<name>A0A6G1C4U4_9ORYZ</name>
<keyword evidence="4" id="KW-1185">Reference proteome</keyword>
<dbReference type="OrthoDB" id="604068at2759"/>
<feature type="compositionally biased region" description="Acidic residues" evidence="1">
    <location>
        <begin position="102"/>
        <end position="133"/>
    </location>
</feature>
<evidence type="ECO:0000259" key="2">
    <source>
        <dbReference type="Pfam" id="PF03478"/>
    </source>
</evidence>
<sequence length="144" mass="16586">MSLPNPPIRGRRIIGSSHGWIITIDDMCELHLLNPVTGDQIVLPSITTIEQIEPVYNDNGVVHRYRLAFYTGENVDERPRHYNTVRDEDEEPLHEDEGSLSGDEEPLHEDEESLDEDEESLQEYDEDILDLESEPESYARIVKV</sequence>
<evidence type="ECO:0000313" key="3">
    <source>
        <dbReference type="EMBL" id="KAF0895675.1"/>
    </source>
</evidence>
<accession>A0A6G1C4U4</accession>
<proteinExistence type="predicted"/>
<dbReference type="InterPro" id="IPR005174">
    <property type="entry name" value="KIB1-4_b-propeller"/>
</dbReference>
<evidence type="ECO:0000256" key="1">
    <source>
        <dbReference type="SAM" id="MobiDB-lite"/>
    </source>
</evidence>
<reference evidence="3 4" key="1">
    <citation type="submission" date="2019-11" db="EMBL/GenBank/DDBJ databases">
        <title>Whole genome sequence of Oryza granulata.</title>
        <authorList>
            <person name="Li W."/>
        </authorList>
    </citation>
    <scope>NUCLEOTIDE SEQUENCE [LARGE SCALE GENOMIC DNA]</scope>
    <source>
        <strain evidence="4">cv. Menghai</strain>
        <tissue evidence="3">Leaf</tissue>
    </source>
</reference>
<comment type="caution">
    <text evidence="3">The sequence shown here is derived from an EMBL/GenBank/DDBJ whole genome shotgun (WGS) entry which is preliminary data.</text>
</comment>
<evidence type="ECO:0000313" key="4">
    <source>
        <dbReference type="Proteomes" id="UP000479710"/>
    </source>
</evidence>
<organism evidence="3 4">
    <name type="scientific">Oryza meyeriana var. granulata</name>
    <dbReference type="NCBI Taxonomy" id="110450"/>
    <lineage>
        <taxon>Eukaryota</taxon>
        <taxon>Viridiplantae</taxon>
        <taxon>Streptophyta</taxon>
        <taxon>Embryophyta</taxon>
        <taxon>Tracheophyta</taxon>
        <taxon>Spermatophyta</taxon>
        <taxon>Magnoliopsida</taxon>
        <taxon>Liliopsida</taxon>
        <taxon>Poales</taxon>
        <taxon>Poaceae</taxon>
        <taxon>BOP clade</taxon>
        <taxon>Oryzoideae</taxon>
        <taxon>Oryzeae</taxon>
        <taxon>Oryzinae</taxon>
        <taxon>Oryza</taxon>
        <taxon>Oryza meyeriana</taxon>
    </lineage>
</organism>
<protein>
    <recommendedName>
        <fullName evidence="2">KIB1-4 beta-propeller domain-containing protein</fullName>
    </recommendedName>
</protein>
<dbReference type="Pfam" id="PF03478">
    <property type="entry name" value="Beta-prop_KIB1-4"/>
    <property type="match status" value="1"/>
</dbReference>
<dbReference type="Proteomes" id="UP000479710">
    <property type="component" value="Unassembled WGS sequence"/>
</dbReference>
<dbReference type="PANTHER" id="PTHR44586:SF6">
    <property type="entry name" value="OS11G0579600 PROTEIN"/>
    <property type="match status" value="1"/>
</dbReference>
<dbReference type="EMBL" id="SPHZ02000010">
    <property type="protein sequence ID" value="KAF0895675.1"/>
    <property type="molecule type" value="Genomic_DNA"/>
</dbReference>
<dbReference type="AlphaFoldDB" id="A0A6G1C4U4"/>
<feature type="domain" description="KIB1-4 beta-propeller" evidence="2">
    <location>
        <begin position="2"/>
        <end position="57"/>
    </location>
</feature>
<gene>
    <name evidence="3" type="ORF">E2562_014294</name>
</gene>
<dbReference type="PANTHER" id="PTHR44586">
    <property type="entry name" value="F-BOX DOMAIN CONTAINING PROTEIN, EXPRESSED"/>
    <property type="match status" value="1"/>
</dbReference>
<feature type="region of interest" description="Disordered" evidence="1">
    <location>
        <begin position="78"/>
        <end position="133"/>
    </location>
</feature>